<organism evidence="6 7">
    <name type="scientific">Cerrena zonata</name>
    <dbReference type="NCBI Taxonomy" id="2478898"/>
    <lineage>
        <taxon>Eukaryota</taxon>
        <taxon>Fungi</taxon>
        <taxon>Dikarya</taxon>
        <taxon>Basidiomycota</taxon>
        <taxon>Agaricomycotina</taxon>
        <taxon>Agaricomycetes</taxon>
        <taxon>Polyporales</taxon>
        <taxon>Cerrenaceae</taxon>
        <taxon>Cerrena</taxon>
    </lineage>
</organism>
<dbReference type="InterPro" id="IPR002893">
    <property type="entry name" value="Znf_MYND"/>
</dbReference>
<name>A0AAW0G6F2_9APHY</name>
<dbReference type="EMBL" id="JASBNA010000016">
    <property type="protein sequence ID" value="KAK7686720.1"/>
    <property type="molecule type" value="Genomic_DNA"/>
</dbReference>
<feature type="domain" description="MYND-type" evidence="5">
    <location>
        <begin position="50"/>
        <end position="86"/>
    </location>
</feature>
<evidence type="ECO:0000256" key="4">
    <source>
        <dbReference type="PROSITE-ProRule" id="PRU00134"/>
    </source>
</evidence>
<evidence type="ECO:0000259" key="5">
    <source>
        <dbReference type="PROSITE" id="PS50865"/>
    </source>
</evidence>
<keyword evidence="7" id="KW-1185">Reference proteome</keyword>
<protein>
    <recommendedName>
        <fullName evidence="5">MYND-type domain-containing protein</fullName>
    </recommendedName>
</protein>
<dbReference type="Gene3D" id="6.10.140.2220">
    <property type="match status" value="1"/>
</dbReference>
<dbReference type="PROSITE" id="PS50865">
    <property type="entry name" value="ZF_MYND_2"/>
    <property type="match status" value="1"/>
</dbReference>
<evidence type="ECO:0000256" key="1">
    <source>
        <dbReference type="ARBA" id="ARBA00022723"/>
    </source>
</evidence>
<evidence type="ECO:0000313" key="6">
    <source>
        <dbReference type="EMBL" id="KAK7686720.1"/>
    </source>
</evidence>
<reference evidence="6 7" key="1">
    <citation type="submission" date="2022-09" db="EMBL/GenBank/DDBJ databases">
        <authorList>
            <person name="Palmer J.M."/>
        </authorList>
    </citation>
    <scope>NUCLEOTIDE SEQUENCE [LARGE SCALE GENOMIC DNA]</scope>
    <source>
        <strain evidence="6 7">DSM 7382</strain>
    </source>
</reference>
<proteinExistence type="predicted"/>
<sequence>MTFKMFVKIAILGCIALVVWVGLNINHILSSTLPNQAEPEPKATTEGQPCFACGKITTARCSRCGTIYACSKEHAKEGWKKHKPTCKPPESAYKYPTRPIKAYLLPVDEDKPRLVTIDCELCPPEGPGGSGYDNPLTCANRMLKCGMVEITSLTTRGDVWTGGSGPRINLVSRDGFRFDGSPLNQCVQHITNGQAPYPWAGSLLVMKEPDGTSEKFGDVDKEALEAAKKWLYKYNA</sequence>
<dbReference type="GO" id="GO:0008270">
    <property type="term" value="F:zinc ion binding"/>
    <property type="evidence" value="ECO:0007669"/>
    <property type="project" value="UniProtKB-KW"/>
</dbReference>
<evidence type="ECO:0000256" key="2">
    <source>
        <dbReference type="ARBA" id="ARBA00022771"/>
    </source>
</evidence>
<evidence type="ECO:0000313" key="7">
    <source>
        <dbReference type="Proteomes" id="UP001385951"/>
    </source>
</evidence>
<accession>A0AAW0G6F2</accession>
<dbReference type="AlphaFoldDB" id="A0AAW0G6F2"/>
<keyword evidence="2 4" id="KW-0863">Zinc-finger</keyword>
<dbReference type="Proteomes" id="UP001385951">
    <property type="component" value="Unassembled WGS sequence"/>
</dbReference>
<dbReference type="SUPFAM" id="SSF144232">
    <property type="entry name" value="HIT/MYND zinc finger-like"/>
    <property type="match status" value="1"/>
</dbReference>
<keyword evidence="3" id="KW-0862">Zinc</keyword>
<keyword evidence="1" id="KW-0479">Metal-binding</keyword>
<gene>
    <name evidence="6" type="ORF">QCA50_010320</name>
</gene>
<evidence type="ECO:0000256" key="3">
    <source>
        <dbReference type="ARBA" id="ARBA00022833"/>
    </source>
</evidence>
<dbReference type="Pfam" id="PF01753">
    <property type="entry name" value="zf-MYND"/>
    <property type="match status" value="1"/>
</dbReference>
<comment type="caution">
    <text evidence="6">The sequence shown here is derived from an EMBL/GenBank/DDBJ whole genome shotgun (WGS) entry which is preliminary data.</text>
</comment>